<protein>
    <submittedName>
        <fullName evidence="1">Uncharacterized protein</fullName>
    </submittedName>
</protein>
<organism evidence="1">
    <name type="scientific">marine sediment metagenome</name>
    <dbReference type="NCBI Taxonomy" id="412755"/>
    <lineage>
        <taxon>unclassified sequences</taxon>
        <taxon>metagenomes</taxon>
        <taxon>ecological metagenomes</taxon>
    </lineage>
</organism>
<dbReference type="InterPro" id="IPR056209">
    <property type="entry name" value="SU10_adaptor"/>
</dbReference>
<proteinExistence type="predicted"/>
<evidence type="ECO:0000313" key="1">
    <source>
        <dbReference type="EMBL" id="KKL49667.1"/>
    </source>
</evidence>
<gene>
    <name evidence="1" type="ORF">LCGC14_2313210</name>
</gene>
<name>A0A0F9FEV9_9ZZZZ</name>
<accession>A0A0F9FEV9</accession>
<reference evidence="1" key="1">
    <citation type="journal article" date="2015" name="Nature">
        <title>Complex archaea that bridge the gap between prokaryotes and eukaryotes.</title>
        <authorList>
            <person name="Spang A."/>
            <person name="Saw J.H."/>
            <person name="Jorgensen S.L."/>
            <person name="Zaremba-Niedzwiedzka K."/>
            <person name="Martijn J."/>
            <person name="Lind A.E."/>
            <person name="van Eijk R."/>
            <person name="Schleper C."/>
            <person name="Guy L."/>
            <person name="Ettema T.J."/>
        </authorList>
    </citation>
    <scope>NUCLEOTIDE SEQUENCE</scope>
</reference>
<sequence length="230" mass="26357">MSEQYWTPEYLSQLSNDGEADVARKLAPIYARYSLSVTSGTAEYDLEDQTREIRSITWKGFKVWPLINQTEAINVSSTYRTIEKTRPDYYLIGSGGMKKILFIPIPQETISKDDSNLFSRAAISTLVIIGYQRLPDRSSVSYSLPDYLARRTIKPYVLSRAYAQEGKGQNLKMSAYYDRKYGQVLELYKSVREKYFGANRLNIGNGREMGGQSTNRRYARLEKGFTITPL</sequence>
<dbReference type="EMBL" id="LAZR01032876">
    <property type="protein sequence ID" value="KKL49667.1"/>
    <property type="molecule type" value="Genomic_DNA"/>
</dbReference>
<dbReference type="Pfam" id="PF24175">
    <property type="entry name" value="SU10_adaptor"/>
    <property type="match status" value="1"/>
</dbReference>
<comment type="caution">
    <text evidence="1">The sequence shown here is derived from an EMBL/GenBank/DDBJ whole genome shotgun (WGS) entry which is preliminary data.</text>
</comment>
<dbReference type="AlphaFoldDB" id="A0A0F9FEV9"/>